<feature type="transmembrane region" description="Helical" evidence="7">
    <location>
        <begin position="322"/>
        <end position="342"/>
    </location>
</feature>
<feature type="transmembrane region" description="Helical" evidence="7">
    <location>
        <begin position="348"/>
        <end position="369"/>
    </location>
</feature>
<dbReference type="Gene3D" id="2.10.70.10">
    <property type="entry name" value="Complement Module, domain 1"/>
    <property type="match status" value="5"/>
</dbReference>
<evidence type="ECO:0000256" key="6">
    <source>
        <dbReference type="SAM" id="MobiDB-lite"/>
    </source>
</evidence>
<protein>
    <recommendedName>
        <fullName evidence="8">Sushi domain-containing protein</fullName>
    </recommendedName>
</protein>
<feature type="domain" description="Sushi" evidence="8">
    <location>
        <begin position="564"/>
        <end position="624"/>
    </location>
</feature>
<evidence type="ECO:0000313" key="9">
    <source>
        <dbReference type="EMBL" id="CAD8362288.1"/>
    </source>
</evidence>
<dbReference type="InterPro" id="IPR035976">
    <property type="entry name" value="Sushi/SCR/CCP_sf"/>
</dbReference>
<evidence type="ECO:0000256" key="1">
    <source>
        <dbReference type="ARBA" id="ARBA00004141"/>
    </source>
</evidence>
<evidence type="ECO:0000256" key="7">
    <source>
        <dbReference type="SAM" id="Phobius"/>
    </source>
</evidence>
<name>A0A7S0AFJ8_9DINO</name>
<evidence type="ECO:0000256" key="3">
    <source>
        <dbReference type="ARBA" id="ARBA00022989"/>
    </source>
</evidence>
<reference evidence="9" key="1">
    <citation type="submission" date="2021-01" db="EMBL/GenBank/DDBJ databases">
        <authorList>
            <person name="Corre E."/>
            <person name="Pelletier E."/>
            <person name="Niang G."/>
            <person name="Scheremetjew M."/>
            <person name="Finn R."/>
            <person name="Kale V."/>
            <person name="Holt S."/>
            <person name="Cochrane G."/>
            <person name="Meng A."/>
            <person name="Brown T."/>
            <person name="Cohen L."/>
        </authorList>
    </citation>
    <scope>NUCLEOTIDE SEQUENCE</scope>
    <source>
        <strain evidence="9">Pbaha01</strain>
    </source>
</reference>
<feature type="transmembrane region" description="Helical" evidence="7">
    <location>
        <begin position="280"/>
        <end position="301"/>
    </location>
</feature>
<dbReference type="GO" id="GO:0016020">
    <property type="term" value="C:membrane"/>
    <property type="evidence" value="ECO:0007669"/>
    <property type="project" value="UniProtKB-SubCell"/>
</dbReference>
<keyword evidence="3 7" id="KW-1133">Transmembrane helix</keyword>
<feature type="domain" description="Sushi" evidence="8">
    <location>
        <begin position="747"/>
        <end position="807"/>
    </location>
</feature>
<dbReference type="InterPro" id="IPR000436">
    <property type="entry name" value="Sushi_SCR_CCP_dom"/>
</dbReference>
<dbReference type="InterPro" id="IPR005178">
    <property type="entry name" value="Ostalpha/TMEM184C"/>
</dbReference>
<proteinExistence type="predicted"/>
<dbReference type="EMBL" id="HBEG01026020">
    <property type="protein sequence ID" value="CAD8362288.1"/>
    <property type="molecule type" value="Transcribed_RNA"/>
</dbReference>
<keyword evidence="4 7" id="KW-0472">Membrane</keyword>
<feature type="compositionally biased region" description="Polar residues" evidence="6">
    <location>
        <begin position="1005"/>
        <end position="1014"/>
    </location>
</feature>
<dbReference type="PROSITE" id="PS50923">
    <property type="entry name" value="SUSHI"/>
    <property type="match status" value="2"/>
</dbReference>
<feature type="transmembrane region" description="Helical" evidence="7">
    <location>
        <begin position="232"/>
        <end position="255"/>
    </location>
</feature>
<evidence type="ECO:0000256" key="5">
    <source>
        <dbReference type="ARBA" id="ARBA00023157"/>
    </source>
</evidence>
<dbReference type="AlphaFoldDB" id="A0A7S0AFJ8"/>
<sequence>MATVIFAHFGASAAANILRYQSRPFLQCVSRCYGCISRCCSCITRCCCRRRCCSQRALPGPAGISSLMPPDGVPMLKWYWFHLAVQVGFAAREFLVISSLRGWRYEVTLAHVASWITILLASREVWEFSKVRCGSVKQKVAVDGLLDMLLLPVNISFFCGVCVRVLKLQPASHMRTMVAVVIESPDIYEAFALWSVLELFVKVVDAETANRDEDTMSSFTSFKSISLQGVKAWVIITFAAVAFKLVLQGVIAVYVPTLCFSAAKSCISCSEWYDEKVATALSAVTFILCSFAIMFVFYFEAGYRHLLRKIEPMWKFLGVKGIVSVTYFQWVVISVLAGPLGWDDTQVYLLHCLLYAFWMPLLTLLHMFLAYPFWTRRNPDEPLAPWLVAWLGTLHTNEQADAVGHSGIADASTGIGIEGYGLGSSADTQAGPAPAWLPKPQPLSRWRVFFYLSFCTLCCFASVEAILRVIPVDDRTSEEPLRNITCTDQGDLAHFLQTRNDLHFALLNDTVEKWTMPGVAGSWLPLCASTPVACQMGHYFQQAAPSVSCTALGQYTWVGTCDAISCGMPPRLPHASPRMHDMEQQNWTYGVTIHYDCAKPGFRGDLKAICNITGVWTVHGGCVEVTCGPPPQDIPNAKPLVSPGREGQNVSTGMVVRYQCDQMYNGTPTATCGDDGMYITAGRCRRECGPPPTVPHASPSFDNVLVANGWFEGMRCPYVCDPGFKGFATALCGDGGNYSVTGLCNPVSCGAPPQLPHATPRMDDVAPQHFTYGETVRYDCDRPRFAGSLAATCNISGHWIVHGRCVEITCGPPPQDVPHAKLVIEPGHQGNNVSIGTVVRYQCDQTYNGTPTATCGVDAMYVEEGRCRKECGPPPRVPHASPSFDNEMVAAGWIEGMGAKYACDPGFEGSATALCGTDGNYTVDGQCSVASSVKTDRLYKSIHGLTAAIATENSLLLAAVGFLCWRFRCATARLRPLLARVANQELGGGPASQYGLRDSPGAEQLNPSQQVQSS</sequence>
<gene>
    <name evidence="9" type="ORF">PBAH0796_LOCUS15798</name>
</gene>
<feature type="transmembrane region" description="Helical" evidence="7">
    <location>
        <begin position="448"/>
        <end position="470"/>
    </location>
</feature>
<feature type="region of interest" description="Disordered" evidence="6">
    <location>
        <begin position="988"/>
        <end position="1014"/>
    </location>
</feature>
<evidence type="ECO:0000259" key="8">
    <source>
        <dbReference type="PROSITE" id="PS50923"/>
    </source>
</evidence>
<accession>A0A7S0AFJ8</accession>
<keyword evidence="5" id="KW-1015">Disulfide bond</keyword>
<evidence type="ECO:0000256" key="4">
    <source>
        <dbReference type="ARBA" id="ARBA00023136"/>
    </source>
</evidence>
<keyword evidence="2 7" id="KW-0812">Transmembrane</keyword>
<dbReference type="CDD" id="cd00033">
    <property type="entry name" value="CCP"/>
    <property type="match status" value="3"/>
</dbReference>
<dbReference type="Pfam" id="PF00084">
    <property type="entry name" value="Sushi"/>
    <property type="match status" value="1"/>
</dbReference>
<comment type="subcellular location">
    <subcellularLocation>
        <location evidence="1">Membrane</location>
        <topology evidence="1">Multi-pass membrane protein</topology>
    </subcellularLocation>
</comment>
<dbReference type="SMART" id="SM00032">
    <property type="entry name" value="CCP"/>
    <property type="match status" value="6"/>
</dbReference>
<evidence type="ECO:0000256" key="2">
    <source>
        <dbReference type="ARBA" id="ARBA00022692"/>
    </source>
</evidence>
<organism evidence="9">
    <name type="scientific">Pyrodinium bahamense</name>
    <dbReference type="NCBI Taxonomy" id="73915"/>
    <lineage>
        <taxon>Eukaryota</taxon>
        <taxon>Sar</taxon>
        <taxon>Alveolata</taxon>
        <taxon>Dinophyceae</taxon>
        <taxon>Gonyaulacales</taxon>
        <taxon>Pyrocystaceae</taxon>
        <taxon>Pyrodinium</taxon>
    </lineage>
</organism>
<feature type="transmembrane region" description="Helical" evidence="7">
    <location>
        <begin position="146"/>
        <end position="166"/>
    </location>
</feature>
<dbReference type="Pfam" id="PF03619">
    <property type="entry name" value="Solute_trans_a"/>
    <property type="match status" value="1"/>
</dbReference>
<dbReference type="SUPFAM" id="SSF57535">
    <property type="entry name" value="Complement control module/SCR domain"/>
    <property type="match status" value="4"/>
</dbReference>